<keyword evidence="6" id="KW-1185">Reference proteome</keyword>
<reference evidence="5" key="2">
    <citation type="submission" date="2016-10" db="EMBL/GenBank/DDBJ databases">
        <authorList>
            <person name="Wibberg D."/>
        </authorList>
    </citation>
    <scope>NUCLEOTIDE SEQUENCE [LARGE SCALE GENOMIC DNA]</scope>
</reference>
<reference evidence="3" key="3">
    <citation type="submission" date="2016-10" db="EMBL/GenBank/DDBJ databases">
        <authorList>
            <person name="de Groot N.N."/>
        </authorList>
    </citation>
    <scope>NUCLEOTIDE SEQUENCE [LARGE SCALE GENOMIC DNA]</scope>
    <source>
        <strain evidence="3">CCBAU85039</strain>
    </source>
</reference>
<reference evidence="4 6" key="1">
    <citation type="submission" date="2016-10" db="EMBL/GenBank/DDBJ databases">
        <authorList>
            <person name="Varghese N."/>
            <person name="Submissions S."/>
        </authorList>
    </citation>
    <scope>NUCLEOTIDE SEQUENCE [LARGE SCALE GENOMIC DNA]</scope>
    <source>
        <strain evidence="4 6">CGMCC 1.7071</strain>
    </source>
</reference>
<dbReference type="EMBL" id="FOCV01000002">
    <property type="protein sequence ID" value="SEN05244.1"/>
    <property type="molecule type" value="Genomic_DNA"/>
</dbReference>
<feature type="region of interest" description="Disordered" evidence="1">
    <location>
        <begin position="343"/>
        <end position="367"/>
    </location>
</feature>
<name>A0A1H8DEJ4_9HYPH</name>
<accession>A0A1H8DEJ4</accession>
<dbReference type="Proteomes" id="UP000198939">
    <property type="component" value="Unassembled WGS sequence"/>
</dbReference>
<gene>
    <name evidence="3" type="ORF">RTCCBAU85039_0836</name>
    <name evidence="4" type="ORF">SAMN05216228_100215</name>
</gene>
<sequence>MSTAQMSDLMFRIVGNDNSRAAFDSAGRNADGFSRKAGAAGREAAKSIDVAKGSVSNLAAQFNDIGVQLSGGQSPFLIALQQGSQIGQVLGPLGAGGAVRSLSAAFLSLLSPVNLATIGLIAVGGAAVQYFSGLLSDGEDAATVLEKQSELISSVAASWGDAVPALKDYVDQLERAKEQSDLVKATDALAGQQWDVARRDVSALNDELAVLVGDLRQAGAEDTTILALQSAWNELSASVKAGEENTAAMKEVQDALASALNETGIPAVSDFSTAFSGLTDTIAGAVRQAQAFRTEALNALTTGKNGPALGTLSPLFSDNGQIYSSGNFIPGTVPVPGTNPLRNQSLNNEDIYGGPKRTRTGKSEEERQAENIQKVIQSLEDEVSMVGKSKAEQRALQLQRRANVDAASVEGQTIANLVAQIDKEQQAYREAKAAGDFMRDNLKQSFADVIPEIETGNKALDGFINRLIQASAEALFFGDGPLSGMFGTSKSGGLLGSIFGGGRAVGGGVDPWHDYLVGENGPEIVRIGARGGVVGQGASRDAGKGGGASHITVGVSVDDEGNLKAYIKSVAQSEGSSAATAAVSNYDKQMPARVQQINKNPRRR</sequence>
<dbReference type="EMBL" id="FNXB01000004">
    <property type="protein sequence ID" value="SEH51375.1"/>
    <property type="molecule type" value="Genomic_DNA"/>
</dbReference>
<dbReference type="STRING" id="501024.RTCCBAU85039_0836"/>
<dbReference type="OrthoDB" id="8421800at2"/>
<dbReference type="AlphaFoldDB" id="A0A1H8DEJ4"/>
<evidence type="ECO:0000313" key="5">
    <source>
        <dbReference type="Proteomes" id="UP000183063"/>
    </source>
</evidence>
<evidence type="ECO:0000256" key="1">
    <source>
        <dbReference type="SAM" id="MobiDB-lite"/>
    </source>
</evidence>
<proteinExistence type="predicted"/>
<evidence type="ECO:0000313" key="3">
    <source>
        <dbReference type="EMBL" id="SEH51375.1"/>
    </source>
</evidence>
<dbReference type="RefSeq" id="WP_143147456.1">
    <property type="nucleotide sequence ID" value="NZ_FNXB01000004.1"/>
</dbReference>
<feature type="compositionally biased region" description="Polar residues" evidence="1">
    <location>
        <begin position="595"/>
        <end position="604"/>
    </location>
</feature>
<dbReference type="InterPro" id="IPR009628">
    <property type="entry name" value="Phage_tape_measure_N"/>
</dbReference>
<feature type="domain" description="Bacteriophage tail tape measure N-terminal" evidence="2">
    <location>
        <begin position="42"/>
        <end position="130"/>
    </location>
</feature>
<organism evidence="3 5">
    <name type="scientific">Rhizobium tibeticum</name>
    <dbReference type="NCBI Taxonomy" id="501024"/>
    <lineage>
        <taxon>Bacteria</taxon>
        <taxon>Pseudomonadati</taxon>
        <taxon>Pseudomonadota</taxon>
        <taxon>Alphaproteobacteria</taxon>
        <taxon>Hyphomicrobiales</taxon>
        <taxon>Rhizobiaceae</taxon>
        <taxon>Rhizobium/Agrobacterium group</taxon>
        <taxon>Rhizobium</taxon>
    </lineage>
</organism>
<evidence type="ECO:0000313" key="4">
    <source>
        <dbReference type="EMBL" id="SEN05244.1"/>
    </source>
</evidence>
<dbReference type="Proteomes" id="UP000183063">
    <property type="component" value="Unassembled WGS sequence"/>
</dbReference>
<dbReference type="Pfam" id="PF06791">
    <property type="entry name" value="TMP_2"/>
    <property type="match status" value="1"/>
</dbReference>
<evidence type="ECO:0000313" key="6">
    <source>
        <dbReference type="Proteomes" id="UP000198939"/>
    </source>
</evidence>
<evidence type="ECO:0000259" key="2">
    <source>
        <dbReference type="Pfam" id="PF06791"/>
    </source>
</evidence>
<protein>
    <submittedName>
        <fullName evidence="3">Prophage tail length tape measure protein</fullName>
    </submittedName>
</protein>
<feature type="region of interest" description="Disordered" evidence="1">
    <location>
        <begin position="582"/>
        <end position="604"/>
    </location>
</feature>